<dbReference type="PANTHER" id="PTHR43706:SF17">
    <property type="entry name" value="NADH DEHYDROGENASE (EUROFUNG)"/>
    <property type="match status" value="1"/>
</dbReference>
<dbReference type="GO" id="GO:0003954">
    <property type="term" value="F:NADH dehydrogenase activity"/>
    <property type="evidence" value="ECO:0007669"/>
    <property type="project" value="InterPro"/>
</dbReference>
<protein>
    <submittedName>
        <fullName evidence="9">Uncharacterized protein</fullName>
    </submittedName>
</protein>
<dbReference type="PANTHER" id="PTHR43706">
    <property type="entry name" value="NADH DEHYDROGENASE"/>
    <property type="match status" value="1"/>
</dbReference>
<keyword evidence="3" id="KW-0274">FAD</keyword>
<evidence type="ECO:0000256" key="4">
    <source>
        <dbReference type="ARBA" id="ARBA00023002"/>
    </source>
</evidence>
<evidence type="ECO:0000259" key="7">
    <source>
        <dbReference type="Pfam" id="PF07992"/>
    </source>
</evidence>
<dbReference type="PRINTS" id="PR00368">
    <property type="entry name" value="FADPNR"/>
</dbReference>
<dbReference type="AlphaFoldDB" id="A0A6G1GWM8"/>
<evidence type="ECO:0000313" key="9">
    <source>
        <dbReference type="EMBL" id="KAF1985335.1"/>
    </source>
</evidence>
<dbReference type="InterPro" id="IPR054585">
    <property type="entry name" value="NDH2-like_C"/>
</dbReference>
<dbReference type="GO" id="GO:0005739">
    <property type="term" value="C:mitochondrion"/>
    <property type="evidence" value="ECO:0007669"/>
    <property type="project" value="TreeGrafter"/>
</dbReference>
<dbReference type="Proteomes" id="UP000800041">
    <property type="component" value="Unassembled WGS sequence"/>
</dbReference>
<dbReference type="OrthoDB" id="9992747at2759"/>
<dbReference type="EMBL" id="ML977162">
    <property type="protein sequence ID" value="KAF1985335.1"/>
    <property type="molecule type" value="Genomic_DNA"/>
</dbReference>
<evidence type="ECO:0000313" key="10">
    <source>
        <dbReference type="Proteomes" id="UP000800041"/>
    </source>
</evidence>
<sequence length="593" mass="67036">MSVFVSSTGRGLVNKSIREQVLSFSVEHARGSRSAVLHRQSQPREDSHSRRSYGTLKILDPKEIPNAHTSSPWTMQVQQCDQRRTNVNIADLDKTRDGRERVVILGSGWGGYPLSKKLDHKKYQVVIVSPRSYFVFTPLLASTSVGTLEFRTALEPIRNRRSKTRYIQGWADDVDLYNKTITIEEAVADPHQGLALTGDRDEGKDQVQIDYEMRTKLRKGRLFDLRYDKLVISVGSYSQTFGTTGVREHANFLKDVGDARKIRKRLLECFEMAALPTTTDEVRRQILHFAIVGGGPTGIEFSAELHDLLHTDMTKIYPELIQFAKITLYDVSPKVLNMFDAGLQEYATDAFSRRGIDIKTSRRIMELANGLPGVDPEVQAGRPGLTLKVKDEEDLGIGMCIWSTGLMMNPFIHKALSAIRRFPPKEVIFKESYQDAEVAQWHIARDAKTGSIMTNDRLRVMIDAPYPNGDGSMKAHLRDVFAIGDCSFIQNTMYPATAQVANQKADWLAKSLNANDLHGDHRFRYNNLGIMAYIGNAKAIVMGAKGVGNMSGTTAWLMWRGVYLSKSISWRNRILIPMYWFLNWAFGRDISRF</sequence>
<dbReference type="InterPro" id="IPR045024">
    <property type="entry name" value="NDH-2"/>
</dbReference>
<feature type="domain" description="External alternative NADH-ubiquinone oxidoreductase-like C-terminal" evidence="8">
    <location>
        <begin position="528"/>
        <end position="589"/>
    </location>
</feature>
<evidence type="ECO:0000256" key="5">
    <source>
        <dbReference type="ARBA" id="ARBA00023027"/>
    </source>
</evidence>
<dbReference type="SUPFAM" id="SSF51905">
    <property type="entry name" value="FAD/NAD(P)-binding domain"/>
    <property type="match status" value="2"/>
</dbReference>
<evidence type="ECO:0000256" key="2">
    <source>
        <dbReference type="ARBA" id="ARBA00022630"/>
    </source>
</evidence>
<evidence type="ECO:0000256" key="6">
    <source>
        <dbReference type="SAM" id="MobiDB-lite"/>
    </source>
</evidence>
<evidence type="ECO:0000259" key="8">
    <source>
        <dbReference type="Pfam" id="PF22366"/>
    </source>
</evidence>
<comment type="similarity">
    <text evidence="1">Belongs to the NADH dehydrogenase family.</text>
</comment>
<organism evidence="9 10">
    <name type="scientific">Aulographum hederae CBS 113979</name>
    <dbReference type="NCBI Taxonomy" id="1176131"/>
    <lineage>
        <taxon>Eukaryota</taxon>
        <taxon>Fungi</taxon>
        <taxon>Dikarya</taxon>
        <taxon>Ascomycota</taxon>
        <taxon>Pezizomycotina</taxon>
        <taxon>Dothideomycetes</taxon>
        <taxon>Pleosporomycetidae</taxon>
        <taxon>Aulographales</taxon>
        <taxon>Aulographaceae</taxon>
    </lineage>
</organism>
<keyword evidence="5" id="KW-0520">NAD</keyword>
<keyword evidence="10" id="KW-1185">Reference proteome</keyword>
<name>A0A6G1GWM8_9PEZI</name>
<evidence type="ECO:0000256" key="1">
    <source>
        <dbReference type="ARBA" id="ARBA00005272"/>
    </source>
</evidence>
<dbReference type="InterPro" id="IPR036188">
    <property type="entry name" value="FAD/NAD-bd_sf"/>
</dbReference>
<reference evidence="9" key="1">
    <citation type="journal article" date="2020" name="Stud. Mycol.">
        <title>101 Dothideomycetes genomes: a test case for predicting lifestyles and emergence of pathogens.</title>
        <authorList>
            <person name="Haridas S."/>
            <person name="Albert R."/>
            <person name="Binder M."/>
            <person name="Bloem J."/>
            <person name="Labutti K."/>
            <person name="Salamov A."/>
            <person name="Andreopoulos B."/>
            <person name="Baker S."/>
            <person name="Barry K."/>
            <person name="Bills G."/>
            <person name="Bluhm B."/>
            <person name="Cannon C."/>
            <person name="Castanera R."/>
            <person name="Culley D."/>
            <person name="Daum C."/>
            <person name="Ezra D."/>
            <person name="Gonzalez J."/>
            <person name="Henrissat B."/>
            <person name="Kuo A."/>
            <person name="Liang C."/>
            <person name="Lipzen A."/>
            <person name="Lutzoni F."/>
            <person name="Magnuson J."/>
            <person name="Mondo S."/>
            <person name="Nolan M."/>
            <person name="Ohm R."/>
            <person name="Pangilinan J."/>
            <person name="Park H.-J."/>
            <person name="Ramirez L."/>
            <person name="Alfaro M."/>
            <person name="Sun H."/>
            <person name="Tritt A."/>
            <person name="Yoshinaga Y."/>
            <person name="Zwiers L.-H."/>
            <person name="Turgeon B."/>
            <person name="Goodwin S."/>
            <person name="Spatafora J."/>
            <person name="Crous P."/>
            <person name="Grigoriev I."/>
        </authorList>
    </citation>
    <scope>NUCLEOTIDE SEQUENCE</scope>
    <source>
        <strain evidence="9">CBS 113979</strain>
    </source>
</reference>
<gene>
    <name evidence="9" type="ORF">K402DRAFT_394679</name>
</gene>
<proteinExistence type="inferred from homology"/>
<accession>A0A6G1GWM8</accession>
<dbReference type="Gene3D" id="3.50.50.100">
    <property type="match status" value="1"/>
</dbReference>
<dbReference type="InterPro" id="IPR023753">
    <property type="entry name" value="FAD/NAD-binding_dom"/>
</dbReference>
<dbReference type="Pfam" id="PF07992">
    <property type="entry name" value="Pyr_redox_2"/>
    <property type="match status" value="1"/>
</dbReference>
<feature type="region of interest" description="Disordered" evidence="6">
    <location>
        <begin position="33"/>
        <end position="55"/>
    </location>
</feature>
<keyword evidence="4" id="KW-0560">Oxidoreductase</keyword>
<keyword evidence="2" id="KW-0285">Flavoprotein</keyword>
<feature type="domain" description="FAD/NAD(P)-binding" evidence="7">
    <location>
        <begin position="101"/>
        <end position="411"/>
    </location>
</feature>
<evidence type="ECO:0000256" key="3">
    <source>
        <dbReference type="ARBA" id="ARBA00022827"/>
    </source>
</evidence>
<dbReference type="Pfam" id="PF22366">
    <property type="entry name" value="NDH2_C"/>
    <property type="match status" value="1"/>
</dbReference>